<dbReference type="AlphaFoldDB" id="A0A9W7CCR1"/>
<name>A0A9W7CCR1_9STRA</name>
<accession>A0A9W7CCR1</accession>
<proteinExistence type="predicted"/>
<evidence type="ECO:0000313" key="1">
    <source>
        <dbReference type="EMBL" id="GMI05937.1"/>
    </source>
</evidence>
<comment type="caution">
    <text evidence="1">The sequence shown here is derived from an EMBL/GenBank/DDBJ whole genome shotgun (WGS) entry which is preliminary data.</text>
</comment>
<gene>
    <name evidence="1" type="ORF">TrRE_jg9071</name>
</gene>
<dbReference type="InterPro" id="IPR029058">
    <property type="entry name" value="AB_hydrolase_fold"/>
</dbReference>
<protein>
    <submittedName>
        <fullName evidence="1">Uncharacterized protein</fullName>
    </submittedName>
</protein>
<dbReference type="EMBL" id="BRXZ01000136">
    <property type="protein sequence ID" value="GMI05937.1"/>
    <property type="molecule type" value="Genomic_DNA"/>
</dbReference>
<organism evidence="1 2">
    <name type="scientific">Triparma retinervis</name>
    <dbReference type="NCBI Taxonomy" id="2557542"/>
    <lineage>
        <taxon>Eukaryota</taxon>
        <taxon>Sar</taxon>
        <taxon>Stramenopiles</taxon>
        <taxon>Ochrophyta</taxon>
        <taxon>Bolidophyceae</taxon>
        <taxon>Parmales</taxon>
        <taxon>Triparmaceae</taxon>
        <taxon>Triparma</taxon>
    </lineage>
</organism>
<evidence type="ECO:0000313" key="2">
    <source>
        <dbReference type="Proteomes" id="UP001165082"/>
    </source>
</evidence>
<reference evidence="1" key="1">
    <citation type="submission" date="2022-07" db="EMBL/GenBank/DDBJ databases">
        <title>Genome analysis of Parmales, a sister group of diatoms, reveals the evolutionary specialization of diatoms from phago-mixotrophs to photoautotrophs.</title>
        <authorList>
            <person name="Ban H."/>
            <person name="Sato S."/>
            <person name="Yoshikawa S."/>
            <person name="Kazumasa Y."/>
            <person name="Nakamura Y."/>
            <person name="Ichinomiya M."/>
            <person name="Saitoh K."/>
            <person name="Sato N."/>
            <person name="Blanc-Mathieu R."/>
            <person name="Endo H."/>
            <person name="Kuwata A."/>
            <person name="Ogata H."/>
        </authorList>
    </citation>
    <scope>NUCLEOTIDE SEQUENCE</scope>
</reference>
<dbReference type="OrthoDB" id="199385at2759"/>
<dbReference type="Proteomes" id="UP001165082">
    <property type="component" value="Unassembled WGS sequence"/>
</dbReference>
<sequence length="360" mass="39565">MTMRQHLALPPLSAGPVERMIVPFLPPVDNNNDEKGWSSPRSKVDAYMPANSRPERKTLLFLGGYIVSSYPRYFYKELVERIGESTGRPVVCVSYDDILGGGGGGGFGDHRKNAEIALEVCREMGIMHSSDVVAHSLGCKIATIMREQGFGGDDCKCVYVSPNNQELDGSLDYVLGVLRKLGGSERAQEVERALGSLKMLLRGVGGKFFKFNPNREEFWNILRRVFRKNKGNLKMVSLEGEGEEGLDEAFEWVMEIGKEASEEEKLSLEGVVDLDVQVGGDGTIVVASSSKSSEEEGKSATSISVDILDFPHLSPCYFDLASQFNRASATGFENNFGKVGKLEMVEEIASLVSEFINHQV</sequence>
<dbReference type="SUPFAM" id="SSF53474">
    <property type="entry name" value="alpha/beta-Hydrolases"/>
    <property type="match status" value="1"/>
</dbReference>
<keyword evidence="2" id="KW-1185">Reference proteome</keyword>